<feature type="compositionally biased region" description="Low complexity" evidence="1">
    <location>
        <begin position="359"/>
        <end position="425"/>
    </location>
</feature>
<organism evidence="3 4">
    <name type="scientific">Eimeria brunetti</name>
    <dbReference type="NCBI Taxonomy" id="51314"/>
    <lineage>
        <taxon>Eukaryota</taxon>
        <taxon>Sar</taxon>
        <taxon>Alveolata</taxon>
        <taxon>Apicomplexa</taxon>
        <taxon>Conoidasida</taxon>
        <taxon>Coccidia</taxon>
        <taxon>Eucoccidiorida</taxon>
        <taxon>Eimeriorina</taxon>
        <taxon>Eimeriidae</taxon>
        <taxon>Eimeria</taxon>
    </lineage>
</organism>
<feature type="region of interest" description="Disordered" evidence="1">
    <location>
        <begin position="144"/>
        <end position="264"/>
    </location>
</feature>
<name>U6LTY4_9EIME</name>
<protein>
    <submittedName>
        <fullName evidence="3">Uncharacterized protein</fullName>
    </submittedName>
</protein>
<reference evidence="3" key="2">
    <citation type="submission" date="2013-10" db="EMBL/GenBank/DDBJ databases">
        <authorList>
            <person name="Aslett M."/>
        </authorList>
    </citation>
    <scope>NUCLEOTIDE SEQUENCE [LARGE SCALE GENOMIC DNA]</scope>
    <source>
        <strain evidence="3">Houghton</strain>
    </source>
</reference>
<reference evidence="3" key="1">
    <citation type="submission" date="2013-10" db="EMBL/GenBank/DDBJ databases">
        <title>Genomic analysis of the causative agents of coccidiosis in chickens.</title>
        <authorList>
            <person name="Reid A.J."/>
            <person name="Blake D."/>
            <person name="Billington K."/>
            <person name="Browne H."/>
            <person name="Dunn M."/>
            <person name="Hung S."/>
            <person name="Kawahara F."/>
            <person name="Miranda-Saavedra D."/>
            <person name="Mourier T."/>
            <person name="Nagra H."/>
            <person name="Otto T.D."/>
            <person name="Rawlings N."/>
            <person name="Sanchez A."/>
            <person name="Sanders M."/>
            <person name="Subramaniam C."/>
            <person name="Tay Y."/>
            <person name="Dear P."/>
            <person name="Doerig C."/>
            <person name="Gruber A."/>
            <person name="Parkinson J."/>
            <person name="Shirley M."/>
            <person name="Wan K.L."/>
            <person name="Berriman M."/>
            <person name="Tomley F."/>
            <person name="Pain A."/>
        </authorList>
    </citation>
    <scope>NUCLEOTIDE SEQUENCE [LARGE SCALE GENOMIC DNA]</scope>
    <source>
        <strain evidence="3">Houghton</strain>
    </source>
</reference>
<dbReference type="EMBL" id="HG713364">
    <property type="protein sequence ID" value="CDJ53591.1"/>
    <property type="molecule type" value="Genomic_DNA"/>
</dbReference>
<feature type="region of interest" description="Disordered" evidence="1">
    <location>
        <begin position="359"/>
        <end position="431"/>
    </location>
</feature>
<feature type="compositionally biased region" description="Basic and acidic residues" evidence="1">
    <location>
        <begin position="609"/>
        <end position="624"/>
    </location>
</feature>
<feature type="transmembrane region" description="Helical" evidence="2">
    <location>
        <begin position="67"/>
        <end position="88"/>
    </location>
</feature>
<feature type="compositionally biased region" description="Basic and acidic residues" evidence="1">
    <location>
        <begin position="24"/>
        <end position="42"/>
    </location>
</feature>
<feature type="compositionally biased region" description="Low complexity" evidence="1">
    <location>
        <begin position="157"/>
        <end position="172"/>
    </location>
</feature>
<evidence type="ECO:0000256" key="2">
    <source>
        <dbReference type="SAM" id="Phobius"/>
    </source>
</evidence>
<feature type="compositionally biased region" description="Pro residues" evidence="1">
    <location>
        <begin position="47"/>
        <end position="56"/>
    </location>
</feature>
<gene>
    <name evidence="3" type="ORF">EBH_0007920</name>
</gene>
<feature type="compositionally biased region" description="Polar residues" evidence="1">
    <location>
        <begin position="626"/>
        <end position="638"/>
    </location>
</feature>
<feature type="compositionally biased region" description="Pro residues" evidence="1">
    <location>
        <begin position="183"/>
        <end position="197"/>
    </location>
</feature>
<proteinExistence type="predicted"/>
<evidence type="ECO:0000313" key="3">
    <source>
        <dbReference type="EMBL" id="CDJ53591.1"/>
    </source>
</evidence>
<feature type="compositionally biased region" description="Low complexity" evidence="1">
    <location>
        <begin position="211"/>
        <end position="221"/>
    </location>
</feature>
<feature type="region of interest" description="Disordered" evidence="1">
    <location>
        <begin position="93"/>
        <end position="112"/>
    </location>
</feature>
<evidence type="ECO:0000313" key="4">
    <source>
        <dbReference type="Proteomes" id="UP000030750"/>
    </source>
</evidence>
<feature type="region of interest" description="Disordered" evidence="1">
    <location>
        <begin position="278"/>
        <end position="345"/>
    </location>
</feature>
<keyword evidence="4" id="KW-1185">Reference proteome</keyword>
<keyword evidence="2" id="KW-0472">Membrane</keyword>
<accession>U6LTY4</accession>
<feature type="compositionally biased region" description="Polar residues" evidence="1">
    <location>
        <begin position="1"/>
        <end position="23"/>
    </location>
</feature>
<evidence type="ECO:0000256" key="1">
    <source>
        <dbReference type="SAM" id="MobiDB-lite"/>
    </source>
</evidence>
<dbReference type="VEuPathDB" id="ToxoDB:EBH_0007920"/>
<dbReference type="AlphaFoldDB" id="U6LTY4"/>
<dbReference type="Proteomes" id="UP000030750">
    <property type="component" value="Unassembled WGS sequence"/>
</dbReference>
<keyword evidence="2" id="KW-0812">Transmembrane</keyword>
<sequence length="915" mass="102423">MQRLPETTESQSFIPPFPNQNFHSFDRGKRESEENGEKEGRESVAPAAPPRPLLPPRASPGYYRLKPIIFSIIFAVFLLSTCASNLAASKVKAGNTTRRLAGGRSPSPAHTPDLQLSEIINLCLELEQSSPGVLETPLQEADVQHLQAAQQREGQRHQLLQQQPPQRRQPQQNTSAAISPSELIPPLPLFPSSPPFQPSFSTFSEWSPGAAPVQQQWMPLQQAPPPQQLQLQQSQSLHPLSSLASVPPRALPYQPRPQPPHPAATRGIFLTQQQRLPLQQQSMPPQQQHPPMQQQRLPLQQQRMPPQQQRMPPQQQYPSMQQQRLPLQQQSMPPQQQHPPMQQQRLPLQQQRLPLQQQHPPLQQQRLPVQQQRPPLQQQHLPMQQQWLPVQQQGPPMQQQQLPSQQVPQPQELQTQHNPRPAAPHSHAHSHARYHPYYPRFPRMQQPRTGGAQLFWTPSAAGGAGVPAAEPFPQLPAPHSSFSAAYRGSEVGPHPPPAVPPFLSHQGLQEQQPPAAHALPSTPQGQPEMHAAQSQGQEGGFPHFPLVELKFPIPSSDETEGGTDTHLSQSARQRRLLSDKLLTSPHNPWLSPPRSDSALPSTSFSEPDPYARRKYEGGREEPGPSKEQQVLGLQQSAGASGEQLPTGGVSLDRDSLRFLESEFVSGAPELEGGGRIGGGVGADFEEAAFEEEDDETSEEEEKAPLPLDRHPFYRLPVLAPGVSAAPFCAEAVTNPPPKYATPRVVYACLFSLRDLFLKDTLQQNEALAVRAAAVRLSNHMLRWHTEPLRPMPYSDIAYQLGRRYLMLDAIYSAILVLGASPESMEAFNKLAQQIPVDAHVAPDSKCSKTRVNLEIISRVIAALRKLKKGVRPSAEETVRVKRDLFTRLRHRYFKGCQYHWWRLDDQQFRRGKKRL</sequence>
<keyword evidence="2" id="KW-1133">Transmembrane helix</keyword>
<feature type="region of interest" description="Disordered" evidence="1">
    <location>
        <begin position="480"/>
        <end position="650"/>
    </location>
</feature>
<feature type="region of interest" description="Disordered" evidence="1">
    <location>
        <begin position="1"/>
        <end position="56"/>
    </location>
</feature>
<dbReference type="OrthoDB" id="348724at2759"/>
<feature type="compositionally biased region" description="Low complexity" evidence="1">
    <location>
        <begin position="228"/>
        <end position="253"/>
    </location>
</feature>